<gene>
    <name evidence="3" type="ORF">DM01DRAFT_1407998</name>
</gene>
<dbReference type="InterPro" id="IPR014729">
    <property type="entry name" value="Rossmann-like_a/b/a_fold"/>
</dbReference>
<feature type="domain" description="UspA" evidence="2">
    <location>
        <begin position="50"/>
        <end position="186"/>
    </location>
</feature>
<dbReference type="GO" id="GO:0016787">
    <property type="term" value="F:hydrolase activity"/>
    <property type="evidence" value="ECO:0007669"/>
    <property type="project" value="UniProtKB-KW"/>
</dbReference>
<protein>
    <submittedName>
        <fullName evidence="3">Adenine nucleotide alpha hydrolases-like protein</fullName>
    </submittedName>
</protein>
<feature type="compositionally biased region" description="Basic residues" evidence="1">
    <location>
        <begin position="190"/>
        <end position="207"/>
    </location>
</feature>
<dbReference type="STRING" id="101127.A0A1X2GGT5"/>
<dbReference type="Proteomes" id="UP000242146">
    <property type="component" value="Unassembled WGS sequence"/>
</dbReference>
<dbReference type="InterPro" id="IPR006015">
    <property type="entry name" value="Universal_stress_UspA"/>
</dbReference>
<dbReference type="EMBL" id="MCGT01000016">
    <property type="protein sequence ID" value="ORX53263.1"/>
    <property type="molecule type" value="Genomic_DNA"/>
</dbReference>
<keyword evidence="4" id="KW-1185">Reference proteome</keyword>
<proteinExistence type="predicted"/>
<reference evidence="3 4" key="1">
    <citation type="submission" date="2016-07" db="EMBL/GenBank/DDBJ databases">
        <title>Pervasive Adenine N6-methylation of Active Genes in Fungi.</title>
        <authorList>
            <consortium name="DOE Joint Genome Institute"/>
            <person name="Mondo S.J."/>
            <person name="Dannebaum R.O."/>
            <person name="Kuo R.C."/>
            <person name="Labutti K."/>
            <person name="Haridas S."/>
            <person name="Kuo A."/>
            <person name="Salamov A."/>
            <person name="Ahrendt S.R."/>
            <person name="Lipzen A."/>
            <person name="Sullivan W."/>
            <person name="Andreopoulos W.B."/>
            <person name="Clum A."/>
            <person name="Lindquist E."/>
            <person name="Daum C."/>
            <person name="Ramamoorthy G.K."/>
            <person name="Gryganskyi A."/>
            <person name="Culley D."/>
            <person name="Magnuson J.K."/>
            <person name="James T.Y."/>
            <person name="O'Malley M.A."/>
            <person name="Stajich J.E."/>
            <person name="Spatafora J.W."/>
            <person name="Visel A."/>
            <person name="Grigoriev I.V."/>
        </authorList>
    </citation>
    <scope>NUCLEOTIDE SEQUENCE [LARGE SCALE GENOMIC DNA]</scope>
    <source>
        <strain evidence="3 4">NRRL 3301</strain>
    </source>
</reference>
<name>A0A1X2GGT5_9FUNG</name>
<dbReference type="CDD" id="cd23659">
    <property type="entry name" value="USP_At3g01520-like"/>
    <property type="match status" value="1"/>
</dbReference>
<dbReference type="InterPro" id="IPR006016">
    <property type="entry name" value="UspA"/>
</dbReference>
<accession>A0A1X2GGT5</accession>
<dbReference type="OrthoDB" id="843225at2759"/>
<evidence type="ECO:0000313" key="3">
    <source>
        <dbReference type="EMBL" id="ORX53263.1"/>
    </source>
</evidence>
<dbReference type="AlphaFoldDB" id="A0A1X2GGT5"/>
<dbReference type="PANTHER" id="PTHR47815:SF1">
    <property type="entry name" value="UNIVERSAL STRESS PROTEIN A FAMILY PROTEIN C25B2.10"/>
    <property type="match status" value="1"/>
</dbReference>
<dbReference type="Pfam" id="PF00582">
    <property type="entry name" value="Usp"/>
    <property type="match status" value="1"/>
</dbReference>
<sequence length="243" mass="27068">MASQSLPVPEKYVRGVSFDTMNSRDLPDYSFTLRGKSPGYRRSRRSRCFLVATDLASYSDHALNWTINDIVDDGDELIVLRAVTVDLNDKKSVVEATLQREEKRAREDAEKVMDQIMSNGTEDKKISVVIEFVVGKVQQTIQQMIAMYQPSLLIVGTRGLSEFQSMLLGSVSKYCLQHSPIPVAVVSGEKHHKHKAKGKGKGKKKTGRLSMFKSPRTSDTDSSDEDGDSVTPANVPFQRLALE</sequence>
<dbReference type="PANTHER" id="PTHR47815">
    <property type="entry name" value="UNIVERSAL STRESS PROTEIN A FAMILY PROTEIN C25B2.10"/>
    <property type="match status" value="1"/>
</dbReference>
<dbReference type="PRINTS" id="PR01438">
    <property type="entry name" value="UNVRSLSTRESS"/>
</dbReference>
<evidence type="ECO:0000313" key="4">
    <source>
        <dbReference type="Proteomes" id="UP000242146"/>
    </source>
</evidence>
<evidence type="ECO:0000256" key="1">
    <source>
        <dbReference type="SAM" id="MobiDB-lite"/>
    </source>
</evidence>
<evidence type="ECO:0000259" key="2">
    <source>
        <dbReference type="Pfam" id="PF00582"/>
    </source>
</evidence>
<dbReference type="SUPFAM" id="SSF52402">
    <property type="entry name" value="Adenine nucleotide alpha hydrolases-like"/>
    <property type="match status" value="1"/>
</dbReference>
<dbReference type="Gene3D" id="3.40.50.620">
    <property type="entry name" value="HUPs"/>
    <property type="match status" value="1"/>
</dbReference>
<feature type="region of interest" description="Disordered" evidence="1">
    <location>
        <begin position="186"/>
        <end position="243"/>
    </location>
</feature>
<keyword evidence="3" id="KW-0378">Hydrolase</keyword>
<organism evidence="3 4">
    <name type="scientific">Hesseltinella vesiculosa</name>
    <dbReference type="NCBI Taxonomy" id="101127"/>
    <lineage>
        <taxon>Eukaryota</taxon>
        <taxon>Fungi</taxon>
        <taxon>Fungi incertae sedis</taxon>
        <taxon>Mucoromycota</taxon>
        <taxon>Mucoromycotina</taxon>
        <taxon>Mucoromycetes</taxon>
        <taxon>Mucorales</taxon>
        <taxon>Cunninghamellaceae</taxon>
        <taxon>Hesseltinella</taxon>
    </lineage>
</organism>
<comment type="caution">
    <text evidence="3">The sequence shown here is derived from an EMBL/GenBank/DDBJ whole genome shotgun (WGS) entry which is preliminary data.</text>
</comment>